<dbReference type="EMBL" id="JBIAZU010000001">
    <property type="protein sequence ID" value="MFF5288825.1"/>
    <property type="molecule type" value="Genomic_DNA"/>
</dbReference>
<protein>
    <submittedName>
        <fullName evidence="1">Uncharacterized protein</fullName>
    </submittedName>
</protein>
<keyword evidence="2" id="KW-1185">Reference proteome</keyword>
<organism evidence="1 2">
    <name type="scientific">Paractinoplanes globisporus</name>
    <dbReference type="NCBI Taxonomy" id="113565"/>
    <lineage>
        <taxon>Bacteria</taxon>
        <taxon>Bacillati</taxon>
        <taxon>Actinomycetota</taxon>
        <taxon>Actinomycetes</taxon>
        <taxon>Micromonosporales</taxon>
        <taxon>Micromonosporaceae</taxon>
        <taxon>Paractinoplanes</taxon>
    </lineage>
</organism>
<sequence length="43" mass="5150">MQRWVLRDRGSLRQWSTGWASPGEVVAQLAEIDEAERLFRERY</sequence>
<proteinExistence type="predicted"/>
<name>A0ABW6W923_9ACTN</name>
<gene>
    <name evidence="1" type="ORF">ACFY35_05265</name>
</gene>
<evidence type="ECO:0000313" key="2">
    <source>
        <dbReference type="Proteomes" id="UP001602245"/>
    </source>
</evidence>
<comment type="caution">
    <text evidence="1">The sequence shown here is derived from an EMBL/GenBank/DDBJ whole genome shotgun (WGS) entry which is preliminary data.</text>
</comment>
<accession>A0ABW6W923</accession>
<dbReference type="Proteomes" id="UP001602245">
    <property type="component" value="Unassembled WGS sequence"/>
</dbReference>
<dbReference type="RefSeq" id="WP_020509174.1">
    <property type="nucleotide sequence ID" value="NZ_JBIAZU010000001.1"/>
</dbReference>
<evidence type="ECO:0000313" key="1">
    <source>
        <dbReference type="EMBL" id="MFF5288825.1"/>
    </source>
</evidence>
<reference evidence="1 2" key="1">
    <citation type="submission" date="2024-10" db="EMBL/GenBank/DDBJ databases">
        <title>The Natural Products Discovery Center: Release of the First 8490 Sequenced Strains for Exploring Actinobacteria Biosynthetic Diversity.</title>
        <authorList>
            <person name="Kalkreuter E."/>
            <person name="Kautsar S.A."/>
            <person name="Yang D."/>
            <person name="Bader C.D."/>
            <person name="Teijaro C.N."/>
            <person name="Fluegel L."/>
            <person name="Davis C.M."/>
            <person name="Simpson J.R."/>
            <person name="Lauterbach L."/>
            <person name="Steele A.D."/>
            <person name="Gui C."/>
            <person name="Meng S."/>
            <person name="Li G."/>
            <person name="Viehrig K."/>
            <person name="Ye F."/>
            <person name="Su P."/>
            <person name="Kiefer A.F."/>
            <person name="Nichols A."/>
            <person name="Cepeda A.J."/>
            <person name="Yan W."/>
            <person name="Fan B."/>
            <person name="Jiang Y."/>
            <person name="Adhikari A."/>
            <person name="Zheng C.-J."/>
            <person name="Schuster L."/>
            <person name="Cowan T.M."/>
            <person name="Smanski M.J."/>
            <person name="Chevrette M.G."/>
            <person name="De Carvalho L.P.S."/>
            <person name="Shen B."/>
        </authorList>
    </citation>
    <scope>NUCLEOTIDE SEQUENCE [LARGE SCALE GENOMIC DNA]</scope>
    <source>
        <strain evidence="1 2">NPDC000087</strain>
    </source>
</reference>